<name>M2UIT7_COCH5</name>
<dbReference type="HOGENOM" id="CLU_1408609_0_0_1"/>
<dbReference type="EMBL" id="KB445581">
    <property type="protein sequence ID" value="EMD87903.1"/>
    <property type="molecule type" value="Genomic_DNA"/>
</dbReference>
<sequence>MGCREGLRLMQSTVPVSGRRFFHTNASAIHSEHSVIEDLYVSAGTKSGNGAWIESFNRRYPAVFRLGLLTLPPKPRRLPPSAYDMYASAQGKNADGASPHALVCMLDGQGLENPSLSLTVLVSGKPRIRLNERNRARLGRRIQTNICEMYSWGANLGCSRKDKFTRPLHVAYSARAKMGDFRYWLVHLVRTRF</sequence>
<dbReference type="AlphaFoldDB" id="M2UIT7"/>
<gene>
    <name evidence="1" type="ORF">COCHEDRAFT_1033274</name>
</gene>
<organism evidence="1 2">
    <name type="scientific">Cochliobolus heterostrophus (strain C5 / ATCC 48332 / race O)</name>
    <name type="common">Southern corn leaf blight fungus</name>
    <name type="synonym">Bipolaris maydis</name>
    <dbReference type="NCBI Taxonomy" id="701091"/>
    <lineage>
        <taxon>Eukaryota</taxon>
        <taxon>Fungi</taxon>
        <taxon>Dikarya</taxon>
        <taxon>Ascomycota</taxon>
        <taxon>Pezizomycotina</taxon>
        <taxon>Dothideomycetes</taxon>
        <taxon>Pleosporomycetidae</taxon>
        <taxon>Pleosporales</taxon>
        <taxon>Pleosporineae</taxon>
        <taxon>Pleosporaceae</taxon>
        <taxon>Bipolaris</taxon>
    </lineage>
</organism>
<protein>
    <submittedName>
        <fullName evidence="1">Uncharacterized protein</fullName>
    </submittedName>
</protein>
<accession>M2UIT7</accession>
<dbReference type="Proteomes" id="UP000016936">
    <property type="component" value="Unassembled WGS sequence"/>
</dbReference>
<reference evidence="1 2" key="1">
    <citation type="journal article" date="2012" name="PLoS Pathog.">
        <title>Diverse lifestyles and strategies of plant pathogenesis encoded in the genomes of eighteen Dothideomycetes fungi.</title>
        <authorList>
            <person name="Ohm R.A."/>
            <person name="Feau N."/>
            <person name="Henrissat B."/>
            <person name="Schoch C.L."/>
            <person name="Horwitz B.A."/>
            <person name="Barry K.W."/>
            <person name="Condon B.J."/>
            <person name="Copeland A.C."/>
            <person name="Dhillon B."/>
            <person name="Glaser F."/>
            <person name="Hesse C.N."/>
            <person name="Kosti I."/>
            <person name="LaButti K."/>
            <person name="Lindquist E.A."/>
            <person name="Lucas S."/>
            <person name="Salamov A.A."/>
            <person name="Bradshaw R.E."/>
            <person name="Ciuffetti L."/>
            <person name="Hamelin R.C."/>
            <person name="Kema G.H.J."/>
            <person name="Lawrence C."/>
            <person name="Scott J.A."/>
            <person name="Spatafora J.W."/>
            <person name="Turgeon B.G."/>
            <person name="de Wit P.J.G.M."/>
            <person name="Zhong S."/>
            <person name="Goodwin S.B."/>
            <person name="Grigoriev I.V."/>
        </authorList>
    </citation>
    <scope>NUCLEOTIDE SEQUENCE [LARGE SCALE GENOMIC DNA]</scope>
    <source>
        <strain evidence="2">C5 / ATCC 48332 / race O</strain>
    </source>
</reference>
<keyword evidence="2" id="KW-1185">Reference proteome</keyword>
<evidence type="ECO:0000313" key="1">
    <source>
        <dbReference type="EMBL" id="EMD87903.1"/>
    </source>
</evidence>
<evidence type="ECO:0000313" key="2">
    <source>
        <dbReference type="Proteomes" id="UP000016936"/>
    </source>
</evidence>
<reference evidence="2" key="2">
    <citation type="journal article" date="2013" name="PLoS Genet.">
        <title>Comparative genome structure, secondary metabolite, and effector coding capacity across Cochliobolus pathogens.</title>
        <authorList>
            <person name="Condon B.J."/>
            <person name="Leng Y."/>
            <person name="Wu D."/>
            <person name="Bushley K.E."/>
            <person name="Ohm R.A."/>
            <person name="Otillar R."/>
            <person name="Martin J."/>
            <person name="Schackwitz W."/>
            <person name="Grimwood J."/>
            <person name="MohdZainudin N."/>
            <person name="Xue C."/>
            <person name="Wang R."/>
            <person name="Manning V.A."/>
            <person name="Dhillon B."/>
            <person name="Tu Z.J."/>
            <person name="Steffenson B.J."/>
            <person name="Salamov A."/>
            <person name="Sun H."/>
            <person name="Lowry S."/>
            <person name="LaButti K."/>
            <person name="Han J."/>
            <person name="Copeland A."/>
            <person name="Lindquist E."/>
            <person name="Barry K."/>
            <person name="Schmutz J."/>
            <person name="Baker S.E."/>
            <person name="Ciuffetti L.M."/>
            <person name="Grigoriev I.V."/>
            <person name="Zhong S."/>
            <person name="Turgeon B.G."/>
        </authorList>
    </citation>
    <scope>NUCLEOTIDE SEQUENCE [LARGE SCALE GENOMIC DNA]</scope>
    <source>
        <strain evidence="2">C5 / ATCC 48332 / race O</strain>
    </source>
</reference>
<proteinExistence type="predicted"/>